<feature type="compositionally biased region" description="Polar residues" evidence="2">
    <location>
        <begin position="257"/>
        <end position="274"/>
    </location>
</feature>
<gene>
    <name evidence="5" type="ORF">BFW38_12335</name>
</gene>
<name>A0A1E2VB10_9GAMM</name>
<sequence>MNPNLQDEDPLAGEEGAHWISVSDLMAGLMMVFLLLAVVFMVIVQHQNERVRQVAEVYVDLREALYQDLLQEFKDDLPRWGAELRRDLSIRFNDSGGLFELGSAELRPEFAEILADFFPRYIRIITSPKYRDEIAEVRIEGHTSSDWTNAKTQDDAYINNMQLSQHRTRSTLAYLLQLQDLQIEKSWLKHNVTANGLSSSKPLLTAAGTEDEARSRRVEFRVRTDADARIREILQEMGVKSVIPHGDLNESSKIKAATSTAVTPSQTDQKAPIQ</sequence>
<dbReference type="EMBL" id="MDTQ01000001">
    <property type="protein sequence ID" value="ODC04200.1"/>
    <property type="molecule type" value="Genomic_DNA"/>
</dbReference>
<dbReference type="InterPro" id="IPR050330">
    <property type="entry name" value="Bact_OuterMem_StrucFunc"/>
</dbReference>
<dbReference type="PANTHER" id="PTHR30329:SF21">
    <property type="entry name" value="LIPOPROTEIN YIAD-RELATED"/>
    <property type="match status" value="1"/>
</dbReference>
<evidence type="ECO:0000259" key="4">
    <source>
        <dbReference type="PROSITE" id="PS51123"/>
    </source>
</evidence>
<organism evidence="5 6">
    <name type="scientific">Terasakiispira papahanaumokuakeensis</name>
    <dbReference type="NCBI Taxonomy" id="197479"/>
    <lineage>
        <taxon>Bacteria</taxon>
        <taxon>Pseudomonadati</taxon>
        <taxon>Pseudomonadota</taxon>
        <taxon>Gammaproteobacteria</taxon>
        <taxon>Oceanospirillales</taxon>
        <taxon>Terasakiispira</taxon>
    </lineage>
</organism>
<evidence type="ECO:0000256" key="2">
    <source>
        <dbReference type="SAM" id="MobiDB-lite"/>
    </source>
</evidence>
<evidence type="ECO:0000313" key="5">
    <source>
        <dbReference type="EMBL" id="ODC04200.1"/>
    </source>
</evidence>
<accession>A0A1E2VB10</accession>
<dbReference type="AlphaFoldDB" id="A0A1E2VB10"/>
<dbReference type="Proteomes" id="UP000094291">
    <property type="component" value="Unassembled WGS sequence"/>
</dbReference>
<dbReference type="RefSeq" id="WP_068999125.1">
    <property type="nucleotide sequence ID" value="NZ_MDTQ01000001.1"/>
</dbReference>
<reference evidence="5 6" key="1">
    <citation type="submission" date="2016-08" db="EMBL/GenBank/DDBJ databases">
        <authorList>
            <person name="Seilhamer J.J."/>
        </authorList>
    </citation>
    <scope>NUCLEOTIDE SEQUENCE [LARGE SCALE GENOMIC DNA]</scope>
    <source>
        <strain evidence="5 6">PH27A</strain>
    </source>
</reference>
<keyword evidence="1 3" id="KW-0472">Membrane</keyword>
<proteinExistence type="predicted"/>
<dbReference type="InterPro" id="IPR036737">
    <property type="entry name" value="OmpA-like_sf"/>
</dbReference>
<evidence type="ECO:0000313" key="6">
    <source>
        <dbReference type="Proteomes" id="UP000094291"/>
    </source>
</evidence>
<evidence type="ECO:0000256" key="3">
    <source>
        <dbReference type="SAM" id="Phobius"/>
    </source>
</evidence>
<keyword evidence="6" id="KW-1185">Reference proteome</keyword>
<dbReference type="PANTHER" id="PTHR30329">
    <property type="entry name" value="STATOR ELEMENT OF FLAGELLAR MOTOR COMPLEX"/>
    <property type="match status" value="1"/>
</dbReference>
<dbReference type="OrthoDB" id="9793443at2"/>
<dbReference type="PROSITE" id="PS51123">
    <property type="entry name" value="OMPA_2"/>
    <property type="match status" value="1"/>
</dbReference>
<dbReference type="Gene3D" id="3.30.1330.60">
    <property type="entry name" value="OmpA-like domain"/>
    <property type="match status" value="1"/>
</dbReference>
<feature type="region of interest" description="Disordered" evidence="2">
    <location>
        <begin position="251"/>
        <end position="274"/>
    </location>
</feature>
<feature type="transmembrane region" description="Helical" evidence="3">
    <location>
        <begin position="25"/>
        <end position="44"/>
    </location>
</feature>
<evidence type="ECO:0000256" key="1">
    <source>
        <dbReference type="PROSITE-ProRule" id="PRU00473"/>
    </source>
</evidence>
<dbReference type="SUPFAM" id="SSF103088">
    <property type="entry name" value="OmpA-like"/>
    <property type="match status" value="1"/>
</dbReference>
<comment type="caution">
    <text evidence="5">The sequence shown here is derived from an EMBL/GenBank/DDBJ whole genome shotgun (WGS) entry which is preliminary data.</text>
</comment>
<dbReference type="STRING" id="197479.BFW38_12335"/>
<dbReference type="GO" id="GO:0016020">
    <property type="term" value="C:membrane"/>
    <property type="evidence" value="ECO:0007669"/>
    <property type="project" value="UniProtKB-UniRule"/>
</dbReference>
<protein>
    <submittedName>
        <fullName evidence="5">Cell envelope biogenesis protein OmpA</fullName>
    </submittedName>
</protein>
<keyword evidence="3" id="KW-0812">Transmembrane</keyword>
<keyword evidence="3" id="KW-1133">Transmembrane helix</keyword>
<feature type="domain" description="OmpA-like" evidence="4">
    <location>
        <begin position="86"/>
        <end position="226"/>
    </location>
</feature>
<dbReference type="InterPro" id="IPR006665">
    <property type="entry name" value="OmpA-like"/>
</dbReference>